<proteinExistence type="predicted"/>
<name>A0ABX3UMP4_KLUIN</name>
<gene>
    <name evidence="1" type="ORF">B2M27_00815</name>
</gene>
<organism evidence="1 2">
    <name type="scientific">Kluyvera intermedia</name>
    <name type="common">Enterobacter intermedius</name>
    <dbReference type="NCBI Taxonomy" id="61648"/>
    <lineage>
        <taxon>Bacteria</taxon>
        <taxon>Pseudomonadati</taxon>
        <taxon>Pseudomonadota</taxon>
        <taxon>Gammaproteobacteria</taxon>
        <taxon>Enterobacterales</taxon>
        <taxon>Enterobacteriaceae</taxon>
        <taxon>Kluyvera</taxon>
    </lineage>
</organism>
<sequence length="66" mass="7353">MVGIIMGVQHRATNDEEFVSSNYVELKDDVKNQEDINVISLDSVKISKAYNNGKQIANEAAALLDW</sequence>
<evidence type="ECO:0000313" key="1">
    <source>
        <dbReference type="EMBL" id="ORJ52260.1"/>
    </source>
</evidence>
<keyword evidence="2" id="KW-1185">Reference proteome</keyword>
<dbReference type="EMBL" id="MWPR01000001">
    <property type="protein sequence ID" value="ORJ52260.1"/>
    <property type="molecule type" value="Genomic_DNA"/>
</dbReference>
<accession>A0ABX3UMP4</accession>
<dbReference type="Proteomes" id="UP000192521">
    <property type="component" value="Unassembled WGS sequence"/>
</dbReference>
<comment type="caution">
    <text evidence="1">The sequence shown here is derived from an EMBL/GenBank/DDBJ whole genome shotgun (WGS) entry which is preliminary data.</text>
</comment>
<evidence type="ECO:0000313" key="2">
    <source>
        <dbReference type="Proteomes" id="UP000192521"/>
    </source>
</evidence>
<protein>
    <submittedName>
        <fullName evidence="1">Uncharacterized protein</fullName>
    </submittedName>
</protein>
<reference evidence="1 2" key="1">
    <citation type="submission" date="2017-02" db="EMBL/GenBank/DDBJ databases">
        <title>Draft genome sequence of a Kluyvera intermedia isolate from a patient with a pancreatic abscess.</title>
        <authorList>
            <person name="Thele R."/>
        </authorList>
    </citation>
    <scope>NUCLEOTIDE SEQUENCE [LARGE SCALE GENOMIC DNA]</scope>
    <source>
        <strain evidence="1 2">FOSA7093</strain>
    </source>
</reference>